<protein>
    <recommendedName>
        <fullName evidence="5">Keratin</fullName>
    </recommendedName>
</protein>
<comment type="caution">
    <text evidence="6">The sequence shown here is derived from an EMBL/GenBank/DDBJ whole genome shotgun (WGS) entry which is preliminary data.</text>
</comment>
<reference evidence="6 7" key="1">
    <citation type="submission" date="2019-09" db="EMBL/GenBank/DDBJ databases">
        <title>Bird 10,000 Genomes (B10K) Project - Family phase.</title>
        <authorList>
            <person name="Zhang G."/>
        </authorList>
    </citation>
    <scope>NUCLEOTIDE SEQUENCE [LARGE SCALE GENOMIC DNA]</scope>
    <source>
        <strain evidence="6">B10K-DU-003-06</strain>
    </source>
</reference>
<keyword evidence="3 5" id="KW-0416">Keratin</keyword>
<dbReference type="PANTHER" id="PTHR31203">
    <property type="entry name" value="BETA-KERATIN-RELATED PROTEIN-RELATED"/>
    <property type="match status" value="1"/>
</dbReference>
<evidence type="ECO:0000313" key="6">
    <source>
        <dbReference type="EMBL" id="NWR95324.1"/>
    </source>
</evidence>
<dbReference type="Proteomes" id="UP000529852">
    <property type="component" value="Unassembled WGS sequence"/>
</dbReference>
<feature type="non-terminal residue" evidence="6">
    <location>
        <position position="1"/>
    </location>
</feature>
<dbReference type="EMBL" id="VYZD01002637">
    <property type="protein sequence ID" value="NWR95324.1"/>
    <property type="molecule type" value="Genomic_DNA"/>
</dbReference>
<proteinExistence type="inferred from homology"/>
<comment type="subunit">
    <text evidence="2 5">The avian keratins (F-ker, S-ker, C-ker and B-ker) are a complex mixture of very similar polypeptides.</text>
</comment>
<sequence>MSPFHECCLPGLLCPEPFAVTSNETCVIKYPDTVVDIVEPDHPPYSLIYPGPTLTTFPQQTIVGSTALLDVRNVLAARGPLGFRGMFGSGAAFNSALSCCDKGNLNPFPPHLSQLFCYRTCRPA</sequence>
<dbReference type="InterPro" id="IPR003461">
    <property type="entry name" value="Keratin"/>
</dbReference>
<dbReference type="GO" id="GO:0005200">
    <property type="term" value="F:structural constituent of cytoskeleton"/>
    <property type="evidence" value="ECO:0007669"/>
    <property type="project" value="InterPro"/>
</dbReference>
<comment type="similarity">
    <text evidence="1 5">Belongs to the avian keratin family.</text>
</comment>
<dbReference type="Pfam" id="PF02422">
    <property type="entry name" value="Keratin"/>
    <property type="match status" value="1"/>
</dbReference>
<feature type="non-terminal residue" evidence="6">
    <location>
        <position position="124"/>
    </location>
</feature>
<gene>
    <name evidence="6" type="primary">Bkj_9</name>
    <name evidence="6" type="ORF">FURFIG_R15376</name>
</gene>
<evidence type="ECO:0000256" key="1">
    <source>
        <dbReference type="ARBA" id="ARBA00008702"/>
    </source>
</evidence>
<evidence type="ECO:0000256" key="2">
    <source>
        <dbReference type="ARBA" id="ARBA00011806"/>
    </source>
</evidence>
<name>A0A7K5BIR8_9FURN</name>
<evidence type="ECO:0000256" key="5">
    <source>
        <dbReference type="RuleBase" id="RU364002"/>
    </source>
</evidence>
<keyword evidence="4" id="KW-0007">Acetylation</keyword>
<evidence type="ECO:0000256" key="3">
    <source>
        <dbReference type="ARBA" id="ARBA00022744"/>
    </source>
</evidence>
<organism evidence="6 7">
    <name type="scientific">Furnarius figulus</name>
    <dbReference type="NCBI Taxonomy" id="463165"/>
    <lineage>
        <taxon>Eukaryota</taxon>
        <taxon>Metazoa</taxon>
        <taxon>Chordata</taxon>
        <taxon>Craniata</taxon>
        <taxon>Vertebrata</taxon>
        <taxon>Euteleostomi</taxon>
        <taxon>Archelosauria</taxon>
        <taxon>Archosauria</taxon>
        <taxon>Dinosauria</taxon>
        <taxon>Saurischia</taxon>
        <taxon>Theropoda</taxon>
        <taxon>Coelurosauria</taxon>
        <taxon>Aves</taxon>
        <taxon>Neognathae</taxon>
        <taxon>Neoaves</taxon>
        <taxon>Telluraves</taxon>
        <taxon>Australaves</taxon>
        <taxon>Passeriformes</taxon>
        <taxon>Furnariidae</taxon>
        <taxon>Furnarius</taxon>
    </lineage>
</organism>
<accession>A0A7K5BIR8</accession>
<dbReference type="PANTHER" id="PTHR31203:SF1">
    <property type="entry name" value="BETA-KERATIN-RELATED PROTEIN-RELATED"/>
    <property type="match status" value="1"/>
</dbReference>
<dbReference type="GO" id="GO:0005882">
    <property type="term" value="C:intermediate filament"/>
    <property type="evidence" value="ECO:0007669"/>
    <property type="project" value="UniProtKB-KW"/>
</dbReference>
<evidence type="ECO:0000256" key="4">
    <source>
        <dbReference type="ARBA" id="ARBA00022990"/>
    </source>
</evidence>
<dbReference type="AlphaFoldDB" id="A0A7K5BIR8"/>
<evidence type="ECO:0000313" key="7">
    <source>
        <dbReference type="Proteomes" id="UP000529852"/>
    </source>
</evidence>
<keyword evidence="7" id="KW-1185">Reference proteome</keyword>